<keyword evidence="11" id="KW-0418">Kinase</keyword>
<dbReference type="Pfam" id="PF01293">
    <property type="entry name" value="PEPCK_ATP"/>
    <property type="match status" value="1"/>
</dbReference>
<evidence type="ECO:0000256" key="4">
    <source>
        <dbReference type="ARBA" id="ARBA00022432"/>
    </source>
</evidence>
<dbReference type="GO" id="GO:0005524">
    <property type="term" value="F:ATP binding"/>
    <property type="evidence" value="ECO:0007669"/>
    <property type="project" value="UniProtKB-UniRule"/>
</dbReference>
<dbReference type="RefSeq" id="WP_149266473.1">
    <property type="nucleotide sequence ID" value="NZ_VFJB01000005.1"/>
</dbReference>
<dbReference type="InterPro" id="IPR015994">
    <property type="entry name" value="PEPCK_ATP_CS"/>
</dbReference>
<feature type="binding site" evidence="10">
    <location>
        <position position="57"/>
    </location>
    <ligand>
        <name>substrate</name>
    </ligand>
</feature>
<keyword evidence="8 10" id="KW-0456">Lyase</keyword>
<comment type="similarity">
    <text evidence="2 10">Belongs to the phosphoenolpyruvate carboxykinase (ATP) family.</text>
</comment>
<feature type="binding site" evidence="10">
    <location>
        <position position="446"/>
    </location>
    <ligand>
        <name>ATP</name>
        <dbReference type="ChEBI" id="CHEBI:30616"/>
    </ligand>
</feature>
<feature type="binding site" evidence="10">
    <location>
        <position position="255"/>
    </location>
    <ligand>
        <name>Mn(2+)</name>
        <dbReference type="ChEBI" id="CHEBI:29035"/>
    </ligand>
</feature>
<dbReference type="NCBIfam" id="NF006820">
    <property type="entry name" value="PRK09344.1-2"/>
    <property type="match status" value="1"/>
</dbReference>
<evidence type="ECO:0000256" key="1">
    <source>
        <dbReference type="ARBA" id="ARBA00004742"/>
    </source>
</evidence>
<feature type="binding site" evidence="10">
    <location>
        <position position="199"/>
    </location>
    <ligand>
        <name>substrate</name>
    </ligand>
</feature>
<feature type="binding site" evidence="10">
    <location>
        <position position="218"/>
    </location>
    <ligand>
        <name>ATP</name>
        <dbReference type="ChEBI" id="CHEBI:30616"/>
    </ligand>
</feature>
<feature type="binding site" evidence="10">
    <location>
        <position position="199"/>
    </location>
    <ligand>
        <name>ATP</name>
        <dbReference type="ChEBI" id="CHEBI:30616"/>
    </ligand>
</feature>
<feature type="binding site" evidence="10">
    <location>
        <position position="199"/>
    </location>
    <ligand>
        <name>Mn(2+)</name>
        <dbReference type="ChEBI" id="CHEBI:29035"/>
    </ligand>
</feature>
<evidence type="ECO:0000256" key="2">
    <source>
        <dbReference type="ARBA" id="ARBA00006052"/>
    </source>
</evidence>
<dbReference type="Proteomes" id="UP000322876">
    <property type="component" value="Unassembled WGS sequence"/>
</dbReference>
<dbReference type="AlphaFoldDB" id="A0A5A8F2H9"/>
<evidence type="ECO:0000256" key="8">
    <source>
        <dbReference type="ARBA" id="ARBA00023239"/>
    </source>
</evidence>
<dbReference type="GO" id="GO:0005829">
    <property type="term" value="C:cytosol"/>
    <property type="evidence" value="ECO:0007669"/>
    <property type="project" value="TreeGrafter"/>
</dbReference>
<evidence type="ECO:0000256" key="3">
    <source>
        <dbReference type="ARBA" id="ARBA00012363"/>
    </source>
</evidence>
<keyword evidence="10" id="KW-0963">Cytoplasm</keyword>
<dbReference type="NCBIfam" id="TIGR00224">
    <property type="entry name" value="pckA"/>
    <property type="match status" value="1"/>
</dbReference>
<dbReference type="GO" id="GO:0016301">
    <property type="term" value="F:kinase activity"/>
    <property type="evidence" value="ECO:0007669"/>
    <property type="project" value="UniProtKB-KW"/>
</dbReference>
<dbReference type="OrthoDB" id="9806325at2"/>
<keyword evidence="7 10" id="KW-0067">ATP-binding</keyword>
<dbReference type="EC" id="4.1.1.49" evidence="3 10"/>
<dbReference type="GO" id="GO:0004612">
    <property type="term" value="F:phosphoenolpyruvate carboxykinase (ATP) activity"/>
    <property type="evidence" value="ECO:0007669"/>
    <property type="project" value="UniProtKB-UniRule"/>
</dbReference>
<dbReference type="SUPFAM" id="SSF68923">
    <property type="entry name" value="PEP carboxykinase N-terminal domain"/>
    <property type="match status" value="1"/>
</dbReference>
<feature type="binding site" evidence="10">
    <location>
        <position position="321"/>
    </location>
    <ligand>
        <name>ATP</name>
        <dbReference type="ChEBI" id="CHEBI:30616"/>
    </ligand>
</feature>
<comment type="caution">
    <text evidence="10">Lacks conserved residue(s) required for the propagation of feature annotation.</text>
</comment>
<comment type="catalytic activity">
    <reaction evidence="9 10">
        <text>oxaloacetate + ATP = phosphoenolpyruvate + ADP + CO2</text>
        <dbReference type="Rhea" id="RHEA:18617"/>
        <dbReference type="ChEBI" id="CHEBI:16452"/>
        <dbReference type="ChEBI" id="CHEBI:16526"/>
        <dbReference type="ChEBI" id="CHEBI:30616"/>
        <dbReference type="ChEBI" id="CHEBI:58702"/>
        <dbReference type="ChEBI" id="CHEBI:456216"/>
        <dbReference type="EC" id="4.1.1.49"/>
    </reaction>
</comment>
<comment type="caution">
    <text evidence="11">The sequence shown here is derived from an EMBL/GenBank/DDBJ whole genome shotgun (WGS) entry which is preliminary data.</text>
</comment>
<dbReference type="EMBL" id="VFJB01000005">
    <property type="protein sequence ID" value="KAA0258152.1"/>
    <property type="molecule type" value="Genomic_DNA"/>
</dbReference>
<dbReference type="PIRSF" id="PIRSF006294">
    <property type="entry name" value="PEP_crbxkin"/>
    <property type="match status" value="1"/>
</dbReference>
<dbReference type="GO" id="GO:0046872">
    <property type="term" value="F:metal ion binding"/>
    <property type="evidence" value="ECO:0007669"/>
    <property type="project" value="UniProtKB-KW"/>
</dbReference>
<dbReference type="Gene3D" id="2.170.8.10">
    <property type="entry name" value="Phosphoenolpyruvate Carboxykinase, domain 2"/>
    <property type="match status" value="1"/>
</dbReference>
<dbReference type="NCBIfam" id="NF006821">
    <property type="entry name" value="PRK09344.1-3"/>
    <property type="match status" value="1"/>
</dbReference>
<feature type="binding site" evidence="10">
    <location>
        <position position="321"/>
    </location>
    <ligand>
        <name>substrate</name>
    </ligand>
</feature>
<keyword evidence="5 10" id="KW-0547">Nucleotide-binding</keyword>
<dbReference type="GO" id="GO:0006094">
    <property type="term" value="P:gluconeogenesis"/>
    <property type="evidence" value="ECO:0007669"/>
    <property type="project" value="UniProtKB-UniRule"/>
</dbReference>
<evidence type="ECO:0000313" key="11">
    <source>
        <dbReference type="EMBL" id="KAA0258152.1"/>
    </source>
</evidence>
<reference evidence="11 12" key="1">
    <citation type="submission" date="2019-06" db="EMBL/GenBank/DDBJ databases">
        <title>Genomic insights into carbon and energy metabolism of Deferribacter autotrophicus revealed new metabolic traits in the phylum Deferribacteres.</title>
        <authorList>
            <person name="Slobodkin A.I."/>
            <person name="Slobodkina G.B."/>
            <person name="Allioux M."/>
            <person name="Alain K."/>
            <person name="Jebbar M."/>
            <person name="Shadrin V."/>
            <person name="Kublanov I.V."/>
            <person name="Toshchakov S.V."/>
            <person name="Bonch-Osmolovskaya E.A."/>
        </authorList>
    </citation>
    <scope>NUCLEOTIDE SEQUENCE [LARGE SCALE GENOMIC DNA]</scope>
    <source>
        <strain evidence="11 12">SL50</strain>
    </source>
</reference>
<dbReference type="InterPro" id="IPR001272">
    <property type="entry name" value="PEP_carboxykinase_ATP"/>
</dbReference>
<dbReference type="PROSITE" id="PS00532">
    <property type="entry name" value="PEPCK_ATP"/>
    <property type="match status" value="1"/>
</dbReference>
<evidence type="ECO:0000256" key="7">
    <source>
        <dbReference type="ARBA" id="ARBA00022840"/>
    </source>
</evidence>
<dbReference type="PANTHER" id="PTHR30031:SF0">
    <property type="entry name" value="PHOSPHOENOLPYRUVATE CARBOXYKINASE (ATP)"/>
    <property type="match status" value="1"/>
</dbReference>
<protein>
    <recommendedName>
        <fullName evidence="3 10">Phosphoenolpyruvate carboxykinase (ATP)</fullName>
        <shortName evidence="10">PCK</shortName>
        <shortName evidence="10">PEP carboxykinase</shortName>
        <shortName evidence="10">PEPCK</shortName>
        <ecNumber evidence="3 10">4.1.1.49</ecNumber>
    </recommendedName>
</protein>
<proteinExistence type="inferred from homology"/>
<dbReference type="SUPFAM" id="SSF53795">
    <property type="entry name" value="PEP carboxykinase-like"/>
    <property type="match status" value="1"/>
</dbReference>
<comment type="pathway">
    <text evidence="1 10">Carbohydrate biosynthesis; gluconeogenesis.</text>
</comment>
<keyword evidence="6 10" id="KW-0210">Decarboxylase</keyword>
<evidence type="ECO:0000256" key="5">
    <source>
        <dbReference type="ARBA" id="ARBA00022741"/>
    </source>
</evidence>
<sequence>MSKTEFSGLEEHGLVNLARIHWNLTTPQLYEEAVKRREGLIAHLGPLVVRTGHHTGRSPNDKFIVDTDDVSKDVYWKGDNKAISEENFERLYHRLQAYLQNKEVYVQECYAGADEKHRIKVRVITEYAWHNLFARNMFLREFDLNILESFTPDFTIIDVPRFHAIPEIDGTNSETFIIINFKKRLVLIGGTSYAGEIKKSIFTVMNYLLPKENVLSMHCSANVGSSDDVALFFGLSGTGKTTLSTDPNRYLIGDDEHGWSDEGVFNIEGGCYAKVIRLSKEAEPDIYECTRKFGTILENVTLDSRTRRVNLDDDSLTENTRASYPLSHLPRVVKNSRGGHPKNIIFLTYDAFGVLPPVAKLTFNQAMYHFISGYTAKVAGTERGVKEPKTTFSACFGAPFMVYHPAVYAKLLGEKVKKYNVDCWLINTGLTGGPYGVGTRFKIQHTRNIVNSILDGKLKNVDFVEDDIFGFLVPKNAPDVPEDVLNPRLAWSDKNAYDETKKRLAREFVENIKKFEDDIDEEILKGAPKLVD</sequence>
<keyword evidence="11" id="KW-0808">Transferase</keyword>
<keyword evidence="10" id="KW-0479">Metal-binding</keyword>
<keyword evidence="10" id="KW-0464">Manganese</keyword>
<keyword evidence="12" id="KW-1185">Reference proteome</keyword>
<feature type="binding site" evidence="10">
    <location>
        <begin position="234"/>
        <end position="242"/>
    </location>
    <ligand>
        <name>ATP</name>
        <dbReference type="ChEBI" id="CHEBI:30616"/>
    </ligand>
</feature>
<dbReference type="InterPro" id="IPR013035">
    <property type="entry name" value="PEP_carboxykinase_C"/>
</dbReference>
<dbReference type="Gene3D" id="3.40.449.10">
    <property type="entry name" value="Phosphoenolpyruvate Carboxykinase, domain 1"/>
    <property type="match status" value="1"/>
</dbReference>
<feature type="binding site" evidence="10">
    <location>
        <position position="193"/>
    </location>
    <ligand>
        <name>substrate</name>
    </ligand>
</feature>
<dbReference type="PANTHER" id="PTHR30031">
    <property type="entry name" value="PHOSPHOENOLPYRUVATE CARBOXYKINASE ATP"/>
    <property type="match status" value="1"/>
</dbReference>
<evidence type="ECO:0000313" key="12">
    <source>
        <dbReference type="Proteomes" id="UP000322876"/>
    </source>
</evidence>
<dbReference type="UniPathway" id="UPA00138"/>
<keyword evidence="11" id="KW-0670">Pyruvate</keyword>
<evidence type="ECO:0000256" key="9">
    <source>
        <dbReference type="ARBA" id="ARBA00047371"/>
    </source>
</evidence>
<accession>A0A5A8F2H9</accession>
<feature type="binding site" evidence="10">
    <location>
        <position position="218"/>
    </location>
    <ligand>
        <name>Mn(2+)</name>
        <dbReference type="ChEBI" id="CHEBI:29035"/>
    </ligand>
</feature>
<comment type="subcellular location">
    <subcellularLocation>
        <location evidence="10">Cytoplasm</location>
    </subcellularLocation>
</comment>
<evidence type="ECO:0000256" key="10">
    <source>
        <dbReference type="HAMAP-Rule" id="MF_00453"/>
    </source>
</evidence>
<comment type="function">
    <text evidence="10">Involved in the gluconeogenesis. Catalyzes the conversion of oxaloacetate (OAA) to phosphoenolpyruvate (PEP) through direct phosphoryl transfer between the nucleoside triphosphate and OAA.</text>
</comment>
<gene>
    <name evidence="10 11" type="primary">pckA</name>
    <name evidence="11" type="ORF">FHQ18_07095</name>
</gene>
<dbReference type="CDD" id="cd00484">
    <property type="entry name" value="PEPCK_ATP"/>
    <property type="match status" value="1"/>
</dbReference>
<name>A0A5A8F2H9_9BACT</name>
<feature type="binding site" evidence="10">
    <location>
        <position position="283"/>
    </location>
    <ligand>
        <name>ATP</name>
        <dbReference type="ChEBI" id="CHEBI:30616"/>
    </ligand>
</feature>
<dbReference type="InterPro" id="IPR008210">
    <property type="entry name" value="PEP_carboxykinase_N"/>
</dbReference>
<evidence type="ECO:0000256" key="6">
    <source>
        <dbReference type="ARBA" id="ARBA00022793"/>
    </source>
</evidence>
<organism evidence="11 12">
    <name type="scientific">Deferribacter autotrophicus</name>
    <dbReference type="NCBI Taxonomy" id="500465"/>
    <lineage>
        <taxon>Bacteria</taxon>
        <taxon>Pseudomonadati</taxon>
        <taxon>Deferribacterota</taxon>
        <taxon>Deferribacteres</taxon>
        <taxon>Deferribacterales</taxon>
        <taxon>Deferribacteraceae</taxon>
        <taxon>Deferribacter</taxon>
    </lineage>
</organism>
<dbReference type="Gene3D" id="3.90.228.20">
    <property type="match status" value="1"/>
</dbReference>
<comment type="cofactor">
    <cofactor evidence="10">
        <name>Mn(2+)</name>
        <dbReference type="ChEBI" id="CHEBI:29035"/>
    </cofactor>
    <text evidence="10">Binds 1 Mn(2+) ion per subunit.</text>
</comment>
<dbReference type="HAMAP" id="MF_00453">
    <property type="entry name" value="PEPCK_ATP"/>
    <property type="match status" value="1"/>
</dbReference>
<keyword evidence="4 10" id="KW-0312">Gluconeogenesis</keyword>